<reference evidence="2" key="2">
    <citation type="submission" date="2023-04" db="EMBL/GenBank/DDBJ databases">
        <authorList>
            <person name="Bruccoleri R.E."/>
            <person name="Oakeley E.J."/>
            <person name="Faust A.-M."/>
            <person name="Dessus-Babus S."/>
            <person name="Altorfer M."/>
            <person name="Burckhardt D."/>
            <person name="Oertli M."/>
            <person name="Naumann U."/>
            <person name="Petersen F."/>
            <person name="Wong J."/>
        </authorList>
    </citation>
    <scope>NUCLEOTIDE SEQUENCE</scope>
    <source>
        <strain evidence="2">GSM-AAB239-AS_SAM_17_03QT</strain>
        <tissue evidence="2">Leaf</tissue>
    </source>
</reference>
<organism evidence="2 3">
    <name type="scientific">Iris pallida</name>
    <name type="common">Sweet iris</name>
    <dbReference type="NCBI Taxonomy" id="29817"/>
    <lineage>
        <taxon>Eukaryota</taxon>
        <taxon>Viridiplantae</taxon>
        <taxon>Streptophyta</taxon>
        <taxon>Embryophyta</taxon>
        <taxon>Tracheophyta</taxon>
        <taxon>Spermatophyta</taxon>
        <taxon>Magnoliopsida</taxon>
        <taxon>Liliopsida</taxon>
        <taxon>Asparagales</taxon>
        <taxon>Iridaceae</taxon>
        <taxon>Iridoideae</taxon>
        <taxon>Irideae</taxon>
        <taxon>Iris</taxon>
    </lineage>
</organism>
<gene>
    <name evidence="2" type="ORF">M6B38_155750</name>
</gene>
<comment type="caution">
    <text evidence="2">The sequence shown here is derived from an EMBL/GenBank/DDBJ whole genome shotgun (WGS) entry which is preliminary data.</text>
</comment>
<dbReference type="AlphaFoldDB" id="A0AAX6F4M6"/>
<sequence>MSKEIGYSSLALAWPRQMPHRCDKEHRGTGDGGWRHNGGSRATRGGSLALAWPRHMPDRCDRERGGIRDGARRGRAVVTAEVRYF</sequence>
<evidence type="ECO:0000313" key="2">
    <source>
        <dbReference type="EMBL" id="KAJ6811284.1"/>
    </source>
</evidence>
<dbReference type="Proteomes" id="UP001140949">
    <property type="component" value="Unassembled WGS sequence"/>
</dbReference>
<dbReference type="EMBL" id="JANAVB010031815">
    <property type="protein sequence ID" value="KAJ6811284.1"/>
    <property type="molecule type" value="Genomic_DNA"/>
</dbReference>
<name>A0AAX6F4M6_IRIPA</name>
<feature type="region of interest" description="Disordered" evidence="1">
    <location>
        <begin position="18"/>
        <end position="45"/>
    </location>
</feature>
<protein>
    <submittedName>
        <fullName evidence="2">Vegetative cell wall protein gp1-like</fullName>
    </submittedName>
</protein>
<feature type="compositionally biased region" description="Basic and acidic residues" evidence="1">
    <location>
        <begin position="20"/>
        <end position="29"/>
    </location>
</feature>
<evidence type="ECO:0000313" key="3">
    <source>
        <dbReference type="Proteomes" id="UP001140949"/>
    </source>
</evidence>
<keyword evidence="3" id="KW-1185">Reference proteome</keyword>
<proteinExistence type="predicted"/>
<accession>A0AAX6F4M6</accession>
<evidence type="ECO:0000256" key="1">
    <source>
        <dbReference type="SAM" id="MobiDB-lite"/>
    </source>
</evidence>
<reference evidence="2" key="1">
    <citation type="journal article" date="2023" name="GigaByte">
        <title>Genome assembly of the bearded iris, Iris pallida Lam.</title>
        <authorList>
            <person name="Bruccoleri R.E."/>
            <person name="Oakeley E.J."/>
            <person name="Faust A.M.E."/>
            <person name="Altorfer M."/>
            <person name="Dessus-Babus S."/>
            <person name="Burckhardt D."/>
            <person name="Oertli M."/>
            <person name="Naumann U."/>
            <person name="Petersen F."/>
            <person name="Wong J."/>
        </authorList>
    </citation>
    <scope>NUCLEOTIDE SEQUENCE</scope>
    <source>
        <strain evidence="2">GSM-AAB239-AS_SAM_17_03QT</strain>
    </source>
</reference>